<keyword evidence="4" id="KW-1185">Reference proteome</keyword>
<name>A0ABX1Q3Q2_9RHOO</name>
<reference evidence="3 4" key="1">
    <citation type="submission" date="2019-12" db="EMBL/GenBank/DDBJ databases">
        <title>Comparative genomics gives insights into the taxonomy of the Azoarcus-Aromatoleum group and reveals separate origins of nif in the plant-associated Azoarcus and non-plant-associated Aromatoleum sub-groups.</title>
        <authorList>
            <person name="Lafos M."/>
            <person name="Maluk M."/>
            <person name="Batista M."/>
            <person name="Junghare M."/>
            <person name="Carmona M."/>
            <person name="Faoro H."/>
            <person name="Cruz L.M."/>
            <person name="Battistoni F."/>
            <person name="De Souza E."/>
            <person name="Pedrosa F."/>
            <person name="Chen W.-M."/>
            <person name="Poole P.S."/>
            <person name="Dixon R.A."/>
            <person name="James E.K."/>
        </authorList>
    </citation>
    <scope>NUCLEOTIDE SEQUENCE [LARGE SCALE GENOMIC DNA]</scope>
    <source>
        <strain evidence="3 4">Td21</strain>
    </source>
</reference>
<evidence type="ECO:0000313" key="3">
    <source>
        <dbReference type="EMBL" id="NMG46349.1"/>
    </source>
</evidence>
<accession>A0ABX1Q3Q2</accession>
<evidence type="ECO:0000256" key="2">
    <source>
        <dbReference type="SAM" id="SignalP"/>
    </source>
</evidence>
<comment type="caution">
    <text evidence="3">The sequence shown here is derived from an EMBL/GenBank/DDBJ whole genome shotgun (WGS) entry which is preliminary data.</text>
</comment>
<evidence type="ECO:0008006" key="5">
    <source>
        <dbReference type="Google" id="ProtNLM"/>
    </source>
</evidence>
<dbReference type="RefSeq" id="WP_169258174.1">
    <property type="nucleotide sequence ID" value="NZ_WTVN01000063.1"/>
</dbReference>
<sequence length="514" mass="53126">MRMVTRWLRSCVRFISVTALATGGLLLGAPPASAQSCMQDVWMAHGNTQGLTCTANDVTLSAATNLCVVVSPPGGPRDLNNDGCQDPNQQGQFTCVSGQSFTFTADFTMPLTAQARYDLGLYIATDGGGSDGALTGQCTPNVVTAANSATFHNKDAGSDICGDIDDTHNPQVIHQSITTVCTDTNGDGKVNLPWCTSWRQPGSNEVCDSGTFTTAGGFDAYPGSPSKCNCGNLNIDVFLETASITVDKTASPTTVLETGGSVTYTVSVTNNAQLSNVTLDTLTDNLYGDITTTGHNGITATTCAAETTIPAESNDQPPPNSANPYICTFTVAMGGGNKDAVVTDIVTVCGTDQFGHSNLCDDDPASVTYIDVATDPALLKTAHAVQAVQVDVQYSVTATNNSAVDTLTLSSLSDDKFGNLSATSSSILSTDCLQLRGGASPVTQLPVTIPPGGSYTCTFVGRITSVINGQHVNTASATASDEDGVTYPRASPPRPANAPDFTDTATVNISVTIP</sequence>
<gene>
    <name evidence="3" type="ORF">GPA22_21760</name>
</gene>
<feature type="region of interest" description="Disordered" evidence="1">
    <location>
        <begin position="477"/>
        <end position="500"/>
    </location>
</feature>
<protein>
    <recommendedName>
        <fullName evidence="5">DUF11 domain-containing protein</fullName>
    </recommendedName>
</protein>
<dbReference type="EMBL" id="WTVN01000063">
    <property type="protein sequence ID" value="NMG46349.1"/>
    <property type="molecule type" value="Genomic_DNA"/>
</dbReference>
<evidence type="ECO:0000313" key="4">
    <source>
        <dbReference type="Proteomes" id="UP000623795"/>
    </source>
</evidence>
<evidence type="ECO:0000256" key="1">
    <source>
        <dbReference type="SAM" id="MobiDB-lite"/>
    </source>
</evidence>
<keyword evidence="2" id="KW-0732">Signal</keyword>
<feature type="chain" id="PRO_5047544267" description="DUF11 domain-containing protein" evidence="2">
    <location>
        <begin position="35"/>
        <end position="514"/>
    </location>
</feature>
<feature type="signal peptide" evidence="2">
    <location>
        <begin position="1"/>
        <end position="34"/>
    </location>
</feature>
<dbReference type="Proteomes" id="UP000623795">
    <property type="component" value="Unassembled WGS sequence"/>
</dbReference>
<proteinExistence type="predicted"/>
<organism evidence="3 4">
    <name type="scientific">Aromatoleum toluvorans</name>
    <dbReference type="NCBI Taxonomy" id="92002"/>
    <lineage>
        <taxon>Bacteria</taxon>
        <taxon>Pseudomonadati</taxon>
        <taxon>Pseudomonadota</taxon>
        <taxon>Betaproteobacteria</taxon>
        <taxon>Rhodocyclales</taxon>
        <taxon>Rhodocyclaceae</taxon>
        <taxon>Aromatoleum</taxon>
    </lineage>
</organism>